<evidence type="ECO:0000313" key="1">
    <source>
        <dbReference type="EMBL" id="KAF0935873.1"/>
    </source>
</evidence>
<reference evidence="1 2" key="1">
    <citation type="submission" date="2019-11" db="EMBL/GenBank/DDBJ databases">
        <title>Whole genome sequence of Oryza granulata.</title>
        <authorList>
            <person name="Li W."/>
        </authorList>
    </citation>
    <scope>NUCLEOTIDE SEQUENCE [LARGE SCALE GENOMIC DNA]</scope>
    <source>
        <strain evidence="2">cv. Menghai</strain>
        <tissue evidence="1">Leaf</tissue>
    </source>
</reference>
<dbReference type="EMBL" id="SPHZ02000001">
    <property type="protein sequence ID" value="KAF0935873.1"/>
    <property type="molecule type" value="Genomic_DNA"/>
</dbReference>
<accession>A0A6G1FGC1</accession>
<sequence length="75" mass="8334">MEAGGYYNCKKTDGICEDVCDSEVSEQPLRPSAMPCPRGQPSDLSLSLPRRVFLSVAWFKVSFEYVEAEVRTSGI</sequence>
<dbReference type="AlphaFoldDB" id="A0A6G1FGC1"/>
<proteinExistence type="predicted"/>
<comment type="caution">
    <text evidence="1">The sequence shown here is derived from an EMBL/GenBank/DDBJ whole genome shotgun (WGS) entry which is preliminary data.</text>
</comment>
<gene>
    <name evidence="1" type="ORF">E2562_036514</name>
</gene>
<name>A0A6G1FGC1_9ORYZ</name>
<evidence type="ECO:0000313" key="2">
    <source>
        <dbReference type="Proteomes" id="UP000479710"/>
    </source>
</evidence>
<dbReference type="Proteomes" id="UP000479710">
    <property type="component" value="Unassembled WGS sequence"/>
</dbReference>
<organism evidence="1 2">
    <name type="scientific">Oryza meyeriana var. granulata</name>
    <dbReference type="NCBI Taxonomy" id="110450"/>
    <lineage>
        <taxon>Eukaryota</taxon>
        <taxon>Viridiplantae</taxon>
        <taxon>Streptophyta</taxon>
        <taxon>Embryophyta</taxon>
        <taxon>Tracheophyta</taxon>
        <taxon>Spermatophyta</taxon>
        <taxon>Magnoliopsida</taxon>
        <taxon>Liliopsida</taxon>
        <taxon>Poales</taxon>
        <taxon>Poaceae</taxon>
        <taxon>BOP clade</taxon>
        <taxon>Oryzoideae</taxon>
        <taxon>Oryzeae</taxon>
        <taxon>Oryzinae</taxon>
        <taxon>Oryza</taxon>
        <taxon>Oryza meyeriana</taxon>
    </lineage>
</organism>
<keyword evidence="2" id="KW-1185">Reference proteome</keyword>
<protein>
    <submittedName>
        <fullName evidence="1">Uncharacterized protein</fullName>
    </submittedName>
</protein>